<accession>A0A380D714</accession>
<protein>
    <submittedName>
        <fullName evidence="1">Uncharacterized protein</fullName>
    </submittedName>
</protein>
<proteinExistence type="predicted"/>
<gene>
    <name evidence="1" type="ORF">NCTC11544_05829</name>
</gene>
<name>A0A380D714_9GAMM</name>
<dbReference type="AlphaFoldDB" id="A0A380D714"/>
<dbReference type="EMBL" id="UGYN01000003">
    <property type="protein sequence ID" value="SUJ85054.1"/>
    <property type="molecule type" value="Genomic_DNA"/>
</dbReference>
<organism evidence="1 2">
    <name type="scientific">Serratia quinivorans</name>
    <dbReference type="NCBI Taxonomy" id="137545"/>
    <lineage>
        <taxon>Bacteria</taxon>
        <taxon>Pseudomonadati</taxon>
        <taxon>Pseudomonadota</taxon>
        <taxon>Gammaproteobacteria</taxon>
        <taxon>Enterobacterales</taxon>
        <taxon>Yersiniaceae</taxon>
        <taxon>Serratia</taxon>
    </lineage>
</organism>
<reference evidence="1 2" key="1">
    <citation type="submission" date="2018-06" db="EMBL/GenBank/DDBJ databases">
        <authorList>
            <consortium name="Pathogen Informatics"/>
            <person name="Doyle S."/>
        </authorList>
    </citation>
    <scope>NUCLEOTIDE SEQUENCE [LARGE SCALE GENOMIC DNA]</scope>
    <source>
        <strain evidence="1 2">NCTC11544</strain>
    </source>
</reference>
<evidence type="ECO:0000313" key="1">
    <source>
        <dbReference type="EMBL" id="SUJ85054.1"/>
    </source>
</evidence>
<dbReference type="Proteomes" id="UP000255529">
    <property type="component" value="Unassembled WGS sequence"/>
</dbReference>
<sequence length="77" mass="8740">MTQRKNYSLNAKHNQMLNEQAVNLTGILSRPVACRDVLEAILDLTSTLDNNALAQRVLDRANEPKRGRRPGTRKNRL</sequence>
<dbReference type="RefSeq" id="WP_129939533.1">
    <property type="nucleotide sequence ID" value="NZ_CAMKUF010000009.1"/>
</dbReference>
<evidence type="ECO:0000313" key="2">
    <source>
        <dbReference type="Proteomes" id="UP000255529"/>
    </source>
</evidence>